<sequence>MLTLVTGCRGRIGSTLVSLLHRDGHAVRAASRNPGTLTALPADVPIVACDLGDPTTFATALDGVGSVFLYAEASCIDAFLAAAETAGVDHIVLLSSSSVLGPDARSNPIAASHHAAEQALSASPLTTTLLRPGAFASNAFQWAESVRTHGSVGLPHPRSHASPIHGTDIAEAALAVLTDPRLQGAAYHLTGPESLTAAEQVGLLAAAAGRPITVDTVTEEAWKKSMASFVPEPIADALLAYSAATDGSPAEVTGDTEKLTGHPARTFATWAEEHAAAFRPRAQHPVPKPLADAPRAMTS</sequence>
<proteinExistence type="predicted"/>
<dbReference type="Proteomes" id="UP000252698">
    <property type="component" value="Chromosome"/>
</dbReference>
<dbReference type="Pfam" id="PF13460">
    <property type="entry name" value="NAD_binding_10"/>
    <property type="match status" value="1"/>
</dbReference>
<feature type="region of interest" description="Disordered" evidence="1">
    <location>
        <begin position="280"/>
        <end position="299"/>
    </location>
</feature>
<organism evidence="3 4">
    <name type="scientific">Streptomyces atratus</name>
    <dbReference type="NCBI Taxonomy" id="1893"/>
    <lineage>
        <taxon>Bacteria</taxon>
        <taxon>Bacillati</taxon>
        <taxon>Actinomycetota</taxon>
        <taxon>Actinomycetes</taxon>
        <taxon>Kitasatosporales</taxon>
        <taxon>Streptomycetaceae</taxon>
        <taxon>Streptomyces</taxon>
    </lineage>
</organism>
<reference evidence="3 4" key="1">
    <citation type="journal article" date="2018" name="Front. Microbiol.">
        <title>Genome Sequencing of Streptomyces atratus SCSIOZH16 and Activation Production of Nocardamine via Metabolic Engineering.</title>
        <authorList>
            <person name="Li Y."/>
            <person name="Zhang C."/>
            <person name="Liu C."/>
            <person name="Ju J."/>
            <person name="Ma J."/>
        </authorList>
    </citation>
    <scope>NUCLEOTIDE SEQUENCE [LARGE SCALE GENOMIC DNA]</scope>
    <source>
        <strain evidence="3 4">SCSIO_ZH16</strain>
    </source>
</reference>
<protein>
    <submittedName>
        <fullName evidence="3">NmrA family transcriptional regulator</fullName>
    </submittedName>
</protein>
<dbReference type="InterPro" id="IPR051604">
    <property type="entry name" value="Ergot_Alk_Oxidoreductase"/>
</dbReference>
<dbReference type="PANTHER" id="PTHR43162:SF1">
    <property type="entry name" value="PRESTALK A DIFFERENTIATION PROTEIN A"/>
    <property type="match status" value="1"/>
</dbReference>
<gene>
    <name evidence="3" type="ORF">C5746_18365</name>
</gene>
<dbReference type="AlphaFoldDB" id="A0A2Z5JEB0"/>
<dbReference type="SUPFAM" id="SSF51735">
    <property type="entry name" value="NAD(P)-binding Rossmann-fold domains"/>
    <property type="match status" value="1"/>
</dbReference>
<accession>A0A2Z5JEB0</accession>
<name>A0A2Z5JEB0_STRAR</name>
<dbReference type="GeneID" id="95520419"/>
<dbReference type="InterPro" id="IPR016040">
    <property type="entry name" value="NAD(P)-bd_dom"/>
</dbReference>
<dbReference type="EMBL" id="CP027306">
    <property type="protein sequence ID" value="AXE78564.1"/>
    <property type="molecule type" value="Genomic_DNA"/>
</dbReference>
<feature type="domain" description="NAD(P)-binding" evidence="2">
    <location>
        <begin position="7"/>
        <end position="180"/>
    </location>
</feature>
<evidence type="ECO:0000256" key="1">
    <source>
        <dbReference type="SAM" id="MobiDB-lite"/>
    </source>
</evidence>
<dbReference type="InterPro" id="IPR036291">
    <property type="entry name" value="NAD(P)-bd_dom_sf"/>
</dbReference>
<dbReference type="KEGG" id="sata:C5746_18365"/>
<dbReference type="PANTHER" id="PTHR43162">
    <property type="match status" value="1"/>
</dbReference>
<evidence type="ECO:0000313" key="4">
    <source>
        <dbReference type="Proteomes" id="UP000252698"/>
    </source>
</evidence>
<evidence type="ECO:0000259" key="2">
    <source>
        <dbReference type="Pfam" id="PF13460"/>
    </source>
</evidence>
<dbReference type="Gene3D" id="3.40.50.720">
    <property type="entry name" value="NAD(P)-binding Rossmann-like Domain"/>
    <property type="match status" value="1"/>
</dbReference>
<dbReference type="RefSeq" id="WP_114245145.1">
    <property type="nucleotide sequence ID" value="NZ_CP027306.1"/>
</dbReference>
<evidence type="ECO:0000313" key="3">
    <source>
        <dbReference type="EMBL" id="AXE78564.1"/>
    </source>
</evidence>